<evidence type="ECO:0000313" key="3">
    <source>
        <dbReference type="Proteomes" id="UP000309128"/>
    </source>
</evidence>
<gene>
    <name evidence="2" type="ORF">ETD86_34385</name>
</gene>
<dbReference type="RefSeq" id="WP_138670813.1">
    <property type="nucleotide sequence ID" value="NZ_VCKY01000146.1"/>
</dbReference>
<evidence type="ECO:0008006" key="4">
    <source>
        <dbReference type="Google" id="ProtNLM"/>
    </source>
</evidence>
<name>A0A5S4FR58_9ACTN</name>
<dbReference type="EMBL" id="VCKY01000146">
    <property type="protein sequence ID" value="TMR11897.1"/>
    <property type="molecule type" value="Genomic_DNA"/>
</dbReference>
<evidence type="ECO:0000256" key="1">
    <source>
        <dbReference type="SAM" id="Phobius"/>
    </source>
</evidence>
<comment type="caution">
    <text evidence="2">The sequence shown here is derived from an EMBL/GenBank/DDBJ whole genome shotgun (WGS) entry which is preliminary data.</text>
</comment>
<evidence type="ECO:0000313" key="2">
    <source>
        <dbReference type="EMBL" id="TMR11897.1"/>
    </source>
</evidence>
<dbReference type="Proteomes" id="UP000309128">
    <property type="component" value="Unassembled WGS sequence"/>
</dbReference>
<keyword evidence="1" id="KW-1133">Transmembrane helix</keyword>
<dbReference type="OrthoDB" id="5195056at2"/>
<feature type="transmembrane region" description="Helical" evidence="1">
    <location>
        <begin position="33"/>
        <end position="53"/>
    </location>
</feature>
<protein>
    <recommendedName>
        <fullName evidence="4">PH domain-containing protein</fullName>
    </recommendedName>
</protein>
<keyword evidence="1" id="KW-0472">Membrane</keyword>
<accession>A0A5S4FR58</accession>
<sequence length="134" mass="14509">MRILSVAALAFPVAVFLAPSWFNPTWEEGLPAGQWPWLTGIFVVLLVVTWAAFSARVELAGGHVRVVNPWGTQTFSAREVVDTGPGRFGLYFELSSGRKVAAFAIQCPLVSLGEEPRWVGVARAVAAARDAGRR</sequence>
<organism evidence="2 3">
    <name type="scientific">Nonomuraea turkmeniaca</name>
    <dbReference type="NCBI Taxonomy" id="103838"/>
    <lineage>
        <taxon>Bacteria</taxon>
        <taxon>Bacillati</taxon>
        <taxon>Actinomycetota</taxon>
        <taxon>Actinomycetes</taxon>
        <taxon>Streptosporangiales</taxon>
        <taxon>Streptosporangiaceae</taxon>
        <taxon>Nonomuraea</taxon>
    </lineage>
</organism>
<keyword evidence="1" id="KW-0812">Transmembrane</keyword>
<dbReference type="AlphaFoldDB" id="A0A5S4FR58"/>
<keyword evidence="3" id="KW-1185">Reference proteome</keyword>
<reference evidence="2 3" key="1">
    <citation type="submission" date="2019-05" db="EMBL/GenBank/DDBJ databases">
        <title>Draft genome sequence of Nonomuraea turkmeniaca DSM 43926.</title>
        <authorList>
            <person name="Saricaoglu S."/>
            <person name="Isik K."/>
        </authorList>
    </citation>
    <scope>NUCLEOTIDE SEQUENCE [LARGE SCALE GENOMIC DNA]</scope>
    <source>
        <strain evidence="2 3">DSM 43926</strain>
    </source>
</reference>
<proteinExistence type="predicted"/>